<dbReference type="AlphaFoldDB" id="A0A9P4VKL4"/>
<keyword evidence="6" id="KW-0472">Membrane</keyword>
<sequence length="338" mass="38147">MSNRKGEKPVSLQDAQAKLREAKELQNSSSAKRGFNWLAWLGDLDANETKYENVVKAYRAASDMFKAIEHRKEAAQALQDAADVQIKHDGGFGAAATLEDAFNLCRNTDPEVAAECMEKKVQFYESIIKENKIEGKKEYYNAAHTWEKLGKAYNSLYEKLDTENHQLAVEYLGLAVNAYANSGGRYDDDGKPALARKSFVEAGELAVLQRDYTMATKSFEKAACAAKETRSHNLPSHVYSAVVCKLKVLGDTKLQEQEVQKEKVPKEPTVQEVFKDILVEYHALFREFKNSDKGRLLSVLSNNFSTKVFQAELDAAKVTEWERDVFMLILSLNEEDYT</sequence>
<proteinExistence type="inferred from homology"/>
<dbReference type="GO" id="GO:0031201">
    <property type="term" value="C:SNARE complex"/>
    <property type="evidence" value="ECO:0007669"/>
    <property type="project" value="TreeGrafter"/>
</dbReference>
<dbReference type="Pfam" id="PF14938">
    <property type="entry name" value="SNAP"/>
    <property type="match status" value="1"/>
</dbReference>
<keyword evidence="5" id="KW-0653">Protein transport</keyword>
<evidence type="ECO:0000256" key="5">
    <source>
        <dbReference type="ARBA" id="ARBA00022927"/>
    </source>
</evidence>
<accession>A0A9P4VKL4</accession>
<comment type="similarity">
    <text evidence="2">Belongs to the SNAP family.</text>
</comment>
<evidence type="ECO:0000256" key="2">
    <source>
        <dbReference type="ARBA" id="ARBA00010050"/>
    </source>
</evidence>
<protein>
    <recommendedName>
        <fullName evidence="7">Gamma-soluble NSF attachment protein</fullName>
    </recommendedName>
    <alternativeName>
        <fullName evidence="8">N-ethylmaleimide-sensitive factor attachment protein gamma</fullName>
    </alternativeName>
</protein>
<evidence type="ECO:0000256" key="1">
    <source>
        <dbReference type="ARBA" id="ARBA00004170"/>
    </source>
</evidence>
<dbReference type="InterPro" id="IPR011990">
    <property type="entry name" value="TPR-like_helical_dom_sf"/>
</dbReference>
<keyword evidence="3" id="KW-0813">Transport</keyword>
<comment type="caution">
    <text evidence="9">The sequence shown here is derived from an EMBL/GenBank/DDBJ whole genome shotgun (WGS) entry which is preliminary data.</text>
</comment>
<evidence type="ECO:0000256" key="6">
    <source>
        <dbReference type="ARBA" id="ARBA00023136"/>
    </source>
</evidence>
<dbReference type="Proteomes" id="UP000799429">
    <property type="component" value="Unassembled WGS sequence"/>
</dbReference>
<dbReference type="OrthoDB" id="9984275at2759"/>
<evidence type="ECO:0000256" key="7">
    <source>
        <dbReference type="ARBA" id="ARBA00040047"/>
    </source>
</evidence>
<dbReference type="GO" id="GO:0005483">
    <property type="term" value="F:soluble NSF attachment protein activity"/>
    <property type="evidence" value="ECO:0007669"/>
    <property type="project" value="TreeGrafter"/>
</dbReference>
<keyword evidence="4" id="KW-0931">ER-Golgi transport</keyword>
<evidence type="ECO:0000313" key="9">
    <source>
        <dbReference type="EMBL" id="KAF2834598.1"/>
    </source>
</evidence>
<dbReference type="GO" id="GO:0019905">
    <property type="term" value="F:syntaxin binding"/>
    <property type="evidence" value="ECO:0007669"/>
    <property type="project" value="TreeGrafter"/>
</dbReference>
<evidence type="ECO:0000256" key="4">
    <source>
        <dbReference type="ARBA" id="ARBA00022892"/>
    </source>
</evidence>
<gene>
    <name evidence="9" type="ORF">M501DRAFT_1061532</name>
</gene>
<name>A0A9P4VKL4_9PEZI</name>
<dbReference type="GO" id="GO:0016192">
    <property type="term" value="P:vesicle-mediated transport"/>
    <property type="evidence" value="ECO:0007669"/>
    <property type="project" value="UniProtKB-KW"/>
</dbReference>
<keyword evidence="10" id="KW-1185">Reference proteome</keyword>
<dbReference type="PANTHER" id="PTHR13768:SF2">
    <property type="entry name" value="GAMMA-SOLUBLE NSF ATTACHMENT PROTEIN"/>
    <property type="match status" value="1"/>
</dbReference>
<evidence type="ECO:0000256" key="3">
    <source>
        <dbReference type="ARBA" id="ARBA00022448"/>
    </source>
</evidence>
<dbReference type="GO" id="GO:0006886">
    <property type="term" value="P:intracellular protein transport"/>
    <property type="evidence" value="ECO:0007669"/>
    <property type="project" value="InterPro"/>
</dbReference>
<dbReference type="PANTHER" id="PTHR13768">
    <property type="entry name" value="SOLUBLE NSF ATTACHMENT PROTEIN SNAP"/>
    <property type="match status" value="1"/>
</dbReference>
<evidence type="ECO:0000256" key="8">
    <source>
        <dbReference type="ARBA" id="ARBA00042485"/>
    </source>
</evidence>
<dbReference type="GO" id="GO:0005774">
    <property type="term" value="C:vacuolar membrane"/>
    <property type="evidence" value="ECO:0007669"/>
    <property type="project" value="TreeGrafter"/>
</dbReference>
<evidence type="ECO:0000313" key="10">
    <source>
        <dbReference type="Proteomes" id="UP000799429"/>
    </source>
</evidence>
<reference evidence="9" key="1">
    <citation type="journal article" date="2020" name="Stud. Mycol.">
        <title>101 Dothideomycetes genomes: a test case for predicting lifestyles and emergence of pathogens.</title>
        <authorList>
            <person name="Haridas S."/>
            <person name="Albert R."/>
            <person name="Binder M."/>
            <person name="Bloem J."/>
            <person name="Labutti K."/>
            <person name="Salamov A."/>
            <person name="Andreopoulos B."/>
            <person name="Baker S."/>
            <person name="Barry K."/>
            <person name="Bills G."/>
            <person name="Bluhm B."/>
            <person name="Cannon C."/>
            <person name="Castanera R."/>
            <person name="Culley D."/>
            <person name="Daum C."/>
            <person name="Ezra D."/>
            <person name="Gonzalez J."/>
            <person name="Henrissat B."/>
            <person name="Kuo A."/>
            <person name="Liang C."/>
            <person name="Lipzen A."/>
            <person name="Lutzoni F."/>
            <person name="Magnuson J."/>
            <person name="Mondo S."/>
            <person name="Nolan M."/>
            <person name="Ohm R."/>
            <person name="Pangilinan J."/>
            <person name="Park H.-J."/>
            <person name="Ramirez L."/>
            <person name="Alfaro M."/>
            <person name="Sun H."/>
            <person name="Tritt A."/>
            <person name="Yoshinaga Y."/>
            <person name="Zwiers L.-H."/>
            <person name="Turgeon B."/>
            <person name="Goodwin S."/>
            <person name="Spatafora J."/>
            <person name="Crous P."/>
            <person name="Grigoriev I."/>
        </authorList>
    </citation>
    <scope>NUCLEOTIDE SEQUENCE</scope>
    <source>
        <strain evidence="9">CBS 101060</strain>
    </source>
</reference>
<dbReference type="SUPFAM" id="SSF48452">
    <property type="entry name" value="TPR-like"/>
    <property type="match status" value="1"/>
</dbReference>
<dbReference type="EMBL" id="MU006116">
    <property type="protein sequence ID" value="KAF2834598.1"/>
    <property type="molecule type" value="Genomic_DNA"/>
</dbReference>
<dbReference type="InterPro" id="IPR000744">
    <property type="entry name" value="NSF_attach"/>
</dbReference>
<dbReference type="Gene3D" id="1.25.40.10">
    <property type="entry name" value="Tetratricopeptide repeat domain"/>
    <property type="match status" value="1"/>
</dbReference>
<organism evidence="9 10">
    <name type="scientific">Patellaria atrata CBS 101060</name>
    <dbReference type="NCBI Taxonomy" id="1346257"/>
    <lineage>
        <taxon>Eukaryota</taxon>
        <taxon>Fungi</taxon>
        <taxon>Dikarya</taxon>
        <taxon>Ascomycota</taxon>
        <taxon>Pezizomycotina</taxon>
        <taxon>Dothideomycetes</taxon>
        <taxon>Dothideomycetes incertae sedis</taxon>
        <taxon>Patellariales</taxon>
        <taxon>Patellariaceae</taxon>
        <taxon>Patellaria</taxon>
    </lineage>
</organism>
<comment type="subcellular location">
    <subcellularLocation>
        <location evidence="1">Membrane</location>
        <topology evidence="1">Peripheral membrane protein</topology>
    </subcellularLocation>
</comment>